<dbReference type="InterPro" id="IPR015797">
    <property type="entry name" value="NUDIX_hydrolase-like_dom_sf"/>
</dbReference>
<dbReference type="PROSITE" id="PS51462">
    <property type="entry name" value="NUDIX"/>
    <property type="match status" value="1"/>
</dbReference>
<evidence type="ECO:0000256" key="1">
    <source>
        <dbReference type="ARBA" id="ARBA00001946"/>
    </source>
</evidence>
<evidence type="ECO:0000259" key="3">
    <source>
        <dbReference type="PROSITE" id="PS51462"/>
    </source>
</evidence>
<dbReference type="Gene3D" id="3.90.79.10">
    <property type="entry name" value="Nucleoside Triphosphate Pyrophosphohydrolase"/>
    <property type="match status" value="1"/>
</dbReference>
<name>A0ABQ4EZP6_9ACTN</name>
<evidence type="ECO:0000256" key="2">
    <source>
        <dbReference type="ARBA" id="ARBA00022801"/>
    </source>
</evidence>
<sequence>MRAILLDEDDRLVLIKRTKPGQAPYWTTPGGGLESTDASLEAALRRELREELGAEADRFAQVFLFTAPDGGGVSVQHFFACRLLQMNEDARTGEEFVDPSRGDYQLDRVGIDKLPAVDLKPDVLKEFIISNEEALLSV</sequence>
<organism evidence="4 5">
    <name type="scientific">Plantactinospora mayteni</name>
    <dbReference type="NCBI Taxonomy" id="566021"/>
    <lineage>
        <taxon>Bacteria</taxon>
        <taxon>Bacillati</taxon>
        <taxon>Actinomycetota</taxon>
        <taxon>Actinomycetes</taxon>
        <taxon>Micromonosporales</taxon>
        <taxon>Micromonosporaceae</taxon>
        <taxon>Plantactinospora</taxon>
    </lineage>
</organism>
<dbReference type="CDD" id="cd04669">
    <property type="entry name" value="NUDIX_Hydrolase"/>
    <property type="match status" value="1"/>
</dbReference>
<evidence type="ECO:0000313" key="5">
    <source>
        <dbReference type="Proteomes" id="UP000621500"/>
    </source>
</evidence>
<comment type="caution">
    <text evidence="4">The sequence shown here is derived from an EMBL/GenBank/DDBJ whole genome shotgun (WGS) entry which is preliminary data.</text>
</comment>
<protein>
    <recommendedName>
        <fullName evidence="3">Nudix hydrolase domain-containing protein</fullName>
    </recommendedName>
</protein>
<keyword evidence="2" id="KW-0378">Hydrolase</keyword>
<keyword evidence="5" id="KW-1185">Reference proteome</keyword>
<dbReference type="SUPFAM" id="SSF55811">
    <property type="entry name" value="Nudix"/>
    <property type="match status" value="1"/>
</dbReference>
<dbReference type="EMBL" id="BONX01000050">
    <property type="protein sequence ID" value="GIH00125.1"/>
    <property type="molecule type" value="Genomic_DNA"/>
</dbReference>
<reference evidence="4 5" key="1">
    <citation type="submission" date="2021-01" db="EMBL/GenBank/DDBJ databases">
        <title>Whole genome shotgun sequence of Plantactinospora mayteni NBRC 109088.</title>
        <authorList>
            <person name="Komaki H."/>
            <person name="Tamura T."/>
        </authorList>
    </citation>
    <scope>NUCLEOTIDE SEQUENCE [LARGE SCALE GENOMIC DNA]</scope>
    <source>
        <strain evidence="4 5">NBRC 109088</strain>
    </source>
</reference>
<evidence type="ECO:0000313" key="4">
    <source>
        <dbReference type="EMBL" id="GIH00125.1"/>
    </source>
</evidence>
<proteinExistence type="predicted"/>
<comment type="cofactor">
    <cofactor evidence="1">
        <name>Mg(2+)</name>
        <dbReference type="ChEBI" id="CHEBI:18420"/>
    </cofactor>
</comment>
<gene>
    <name evidence="4" type="ORF">Pma05_66970</name>
</gene>
<feature type="domain" description="Nudix hydrolase" evidence="3">
    <location>
        <begin position="1"/>
        <end position="132"/>
    </location>
</feature>
<dbReference type="InterPro" id="IPR000086">
    <property type="entry name" value="NUDIX_hydrolase_dom"/>
</dbReference>
<dbReference type="Proteomes" id="UP000621500">
    <property type="component" value="Unassembled WGS sequence"/>
</dbReference>
<dbReference type="Pfam" id="PF00293">
    <property type="entry name" value="NUDIX"/>
    <property type="match status" value="1"/>
</dbReference>
<dbReference type="PANTHER" id="PTHR43046:SF14">
    <property type="entry name" value="MUTT_NUDIX FAMILY PROTEIN"/>
    <property type="match status" value="1"/>
</dbReference>
<accession>A0ABQ4EZP6</accession>
<dbReference type="PANTHER" id="PTHR43046">
    <property type="entry name" value="GDP-MANNOSE MANNOSYL HYDROLASE"/>
    <property type="match status" value="1"/>
</dbReference>